<gene>
    <name evidence="2" type="ORF">BWQ96_04660</name>
</gene>
<dbReference type="EMBL" id="NBIV01000057">
    <property type="protein sequence ID" value="PXF45583.1"/>
    <property type="molecule type" value="Genomic_DNA"/>
</dbReference>
<keyword evidence="3" id="KW-1185">Reference proteome</keyword>
<dbReference type="AlphaFoldDB" id="A0A2V3IU04"/>
<comment type="caution">
    <text evidence="2">The sequence shown here is derived from an EMBL/GenBank/DDBJ whole genome shotgun (WGS) entry which is preliminary data.</text>
</comment>
<accession>A0A2V3IU04</accession>
<evidence type="ECO:0000256" key="1">
    <source>
        <dbReference type="SAM" id="MobiDB-lite"/>
    </source>
</evidence>
<organism evidence="2 3">
    <name type="scientific">Gracilariopsis chorda</name>
    <dbReference type="NCBI Taxonomy" id="448386"/>
    <lineage>
        <taxon>Eukaryota</taxon>
        <taxon>Rhodophyta</taxon>
        <taxon>Florideophyceae</taxon>
        <taxon>Rhodymeniophycidae</taxon>
        <taxon>Gracilariales</taxon>
        <taxon>Gracilariaceae</taxon>
        <taxon>Gracilariopsis</taxon>
    </lineage>
</organism>
<evidence type="ECO:0000313" key="3">
    <source>
        <dbReference type="Proteomes" id="UP000247409"/>
    </source>
</evidence>
<name>A0A2V3IU04_9FLOR</name>
<sequence>MALRDVAFVINRKVDVLEERSMIILFMDPNAEMNDKQYKRVRNDFIRTLCMLCLLQMKKRLQAGGLMGMVEQEIVAANQDSSGPSTIDMKSGTAIGTANEGKEDVADSVLKDGTRLNILTAEERTALDALVSN</sequence>
<protein>
    <submittedName>
        <fullName evidence="2">Uncharacterized protein</fullName>
    </submittedName>
</protein>
<evidence type="ECO:0000313" key="2">
    <source>
        <dbReference type="EMBL" id="PXF45583.1"/>
    </source>
</evidence>
<proteinExistence type="predicted"/>
<dbReference type="Proteomes" id="UP000247409">
    <property type="component" value="Unassembled WGS sequence"/>
</dbReference>
<feature type="region of interest" description="Disordered" evidence="1">
    <location>
        <begin position="80"/>
        <end position="99"/>
    </location>
</feature>
<reference evidence="2 3" key="1">
    <citation type="journal article" date="2018" name="Mol. Biol. Evol.">
        <title>Analysis of the draft genome of the red seaweed Gracilariopsis chorda provides insights into genome size evolution in Rhodophyta.</title>
        <authorList>
            <person name="Lee J."/>
            <person name="Yang E.C."/>
            <person name="Graf L."/>
            <person name="Yang J.H."/>
            <person name="Qiu H."/>
            <person name="Zel Zion U."/>
            <person name="Chan C.X."/>
            <person name="Stephens T.G."/>
            <person name="Weber A.P.M."/>
            <person name="Boo G.H."/>
            <person name="Boo S.M."/>
            <person name="Kim K.M."/>
            <person name="Shin Y."/>
            <person name="Jung M."/>
            <person name="Lee S.J."/>
            <person name="Yim H.S."/>
            <person name="Lee J.H."/>
            <person name="Bhattacharya D."/>
            <person name="Yoon H.S."/>
        </authorList>
    </citation>
    <scope>NUCLEOTIDE SEQUENCE [LARGE SCALE GENOMIC DNA]</scope>
    <source>
        <strain evidence="2 3">SKKU-2015</strain>
        <tissue evidence="2">Whole body</tissue>
    </source>
</reference>